<evidence type="ECO:0000313" key="2">
    <source>
        <dbReference type="EMBL" id="BAS78550.1"/>
    </source>
</evidence>
<dbReference type="STRING" id="39947.A0A0P0VIQ0"/>
<gene>
    <name evidence="2" type="ordered locus">Os02g0461300</name>
    <name evidence="2" type="ORF">OSNPB_020461300</name>
</gene>
<reference evidence="2 3" key="2">
    <citation type="journal article" date="2013" name="Plant Cell Physiol.">
        <title>Rice Annotation Project Database (RAP-DB): an integrative and interactive database for rice genomics.</title>
        <authorList>
            <person name="Sakai H."/>
            <person name="Lee S.S."/>
            <person name="Tanaka T."/>
            <person name="Numa H."/>
            <person name="Kim J."/>
            <person name="Kawahara Y."/>
            <person name="Wakimoto H."/>
            <person name="Yang C.C."/>
            <person name="Iwamoto M."/>
            <person name="Abe T."/>
            <person name="Yamada Y."/>
            <person name="Muto A."/>
            <person name="Inokuchi H."/>
            <person name="Ikemura T."/>
            <person name="Matsumoto T."/>
            <person name="Sasaki T."/>
            <person name="Itoh T."/>
        </authorList>
    </citation>
    <scope>NUCLEOTIDE SEQUENCE [LARGE SCALE GENOMIC DNA]</scope>
    <source>
        <strain evidence="3">cv. Nipponbare</strain>
    </source>
</reference>
<dbReference type="Proteomes" id="UP000059680">
    <property type="component" value="Chromosome 2"/>
</dbReference>
<dbReference type="InParanoid" id="A0A0P0VIQ0"/>
<dbReference type="InterPro" id="IPR032675">
    <property type="entry name" value="LRR_dom_sf"/>
</dbReference>
<feature type="compositionally biased region" description="Basic and acidic residues" evidence="1">
    <location>
        <begin position="45"/>
        <end position="60"/>
    </location>
</feature>
<feature type="region of interest" description="Disordered" evidence="1">
    <location>
        <begin position="35"/>
        <end position="79"/>
    </location>
</feature>
<reference evidence="2 3" key="3">
    <citation type="journal article" date="2013" name="Rice">
        <title>Improvement of the Oryza sativa Nipponbare reference genome using next generation sequence and optical map data.</title>
        <authorList>
            <person name="Kawahara Y."/>
            <person name="de la Bastide M."/>
            <person name="Hamilton J.P."/>
            <person name="Kanamori H."/>
            <person name="McCombie W.R."/>
            <person name="Ouyang S."/>
            <person name="Schwartz D.C."/>
            <person name="Tanaka T."/>
            <person name="Wu J."/>
            <person name="Zhou S."/>
            <person name="Childs K.L."/>
            <person name="Davidson R.M."/>
            <person name="Lin H."/>
            <person name="Quesada-Ocampo L."/>
            <person name="Vaillancourt B."/>
            <person name="Sakai H."/>
            <person name="Lee S.S."/>
            <person name="Kim J."/>
            <person name="Numa H."/>
            <person name="Itoh T."/>
            <person name="Buell C.R."/>
            <person name="Matsumoto T."/>
        </authorList>
    </citation>
    <scope>NUCLEOTIDE SEQUENCE [LARGE SCALE GENOMIC DNA]</scope>
    <source>
        <strain evidence="3">cv. Nipponbare</strain>
    </source>
</reference>
<dbReference type="Gene3D" id="3.80.10.10">
    <property type="entry name" value="Ribonuclease Inhibitor"/>
    <property type="match status" value="1"/>
</dbReference>
<proteinExistence type="predicted"/>
<protein>
    <submittedName>
        <fullName evidence="2">Os02g0461300 protein</fullName>
    </submittedName>
</protein>
<accession>A0A0P0VIQ0</accession>
<dbReference type="PaxDb" id="39947-A0A0P0VIQ0"/>
<evidence type="ECO:0000313" key="3">
    <source>
        <dbReference type="Proteomes" id="UP000059680"/>
    </source>
</evidence>
<dbReference type="AlphaFoldDB" id="A0A0P0VIQ0"/>
<dbReference type="EMBL" id="AP014958">
    <property type="protein sequence ID" value="BAS78550.1"/>
    <property type="molecule type" value="Genomic_DNA"/>
</dbReference>
<dbReference type="Gramene" id="Os02t0461300-00">
    <property type="protein sequence ID" value="Os02t0461300-00"/>
    <property type="gene ID" value="Os02g0461300"/>
</dbReference>
<name>A0A0P0VIQ0_ORYSJ</name>
<reference evidence="3" key="1">
    <citation type="journal article" date="2005" name="Nature">
        <title>The map-based sequence of the rice genome.</title>
        <authorList>
            <consortium name="International rice genome sequencing project (IRGSP)"/>
            <person name="Matsumoto T."/>
            <person name="Wu J."/>
            <person name="Kanamori H."/>
            <person name="Katayose Y."/>
            <person name="Fujisawa M."/>
            <person name="Namiki N."/>
            <person name="Mizuno H."/>
            <person name="Yamamoto K."/>
            <person name="Antonio B.A."/>
            <person name="Baba T."/>
            <person name="Sakata K."/>
            <person name="Nagamura Y."/>
            <person name="Aoki H."/>
            <person name="Arikawa K."/>
            <person name="Arita K."/>
            <person name="Bito T."/>
            <person name="Chiden Y."/>
            <person name="Fujitsuka N."/>
            <person name="Fukunaka R."/>
            <person name="Hamada M."/>
            <person name="Harada C."/>
            <person name="Hayashi A."/>
            <person name="Hijishita S."/>
            <person name="Honda M."/>
            <person name="Hosokawa S."/>
            <person name="Ichikawa Y."/>
            <person name="Idonuma A."/>
            <person name="Iijima M."/>
            <person name="Ikeda M."/>
            <person name="Ikeno M."/>
            <person name="Ito K."/>
            <person name="Ito S."/>
            <person name="Ito T."/>
            <person name="Ito Y."/>
            <person name="Ito Y."/>
            <person name="Iwabuchi A."/>
            <person name="Kamiya K."/>
            <person name="Karasawa W."/>
            <person name="Kurita K."/>
            <person name="Katagiri S."/>
            <person name="Kikuta A."/>
            <person name="Kobayashi H."/>
            <person name="Kobayashi N."/>
            <person name="Machita K."/>
            <person name="Maehara T."/>
            <person name="Masukawa M."/>
            <person name="Mizubayashi T."/>
            <person name="Mukai Y."/>
            <person name="Nagasaki H."/>
            <person name="Nagata Y."/>
            <person name="Naito S."/>
            <person name="Nakashima M."/>
            <person name="Nakama Y."/>
            <person name="Nakamichi Y."/>
            <person name="Nakamura M."/>
            <person name="Meguro A."/>
            <person name="Negishi M."/>
            <person name="Ohta I."/>
            <person name="Ohta T."/>
            <person name="Okamoto M."/>
            <person name="Ono N."/>
            <person name="Saji S."/>
            <person name="Sakaguchi M."/>
            <person name="Sakai K."/>
            <person name="Shibata M."/>
            <person name="Shimokawa T."/>
            <person name="Song J."/>
            <person name="Takazaki Y."/>
            <person name="Terasawa K."/>
            <person name="Tsugane M."/>
            <person name="Tsuji K."/>
            <person name="Ueda S."/>
            <person name="Waki K."/>
            <person name="Yamagata H."/>
            <person name="Yamamoto M."/>
            <person name="Yamamoto S."/>
            <person name="Yamane H."/>
            <person name="Yoshiki S."/>
            <person name="Yoshihara R."/>
            <person name="Yukawa K."/>
            <person name="Zhong H."/>
            <person name="Yano M."/>
            <person name="Yuan Q."/>
            <person name="Ouyang S."/>
            <person name="Liu J."/>
            <person name="Jones K.M."/>
            <person name="Gansberger K."/>
            <person name="Moffat K."/>
            <person name="Hill J."/>
            <person name="Bera J."/>
            <person name="Fadrosh D."/>
            <person name="Jin S."/>
            <person name="Johri S."/>
            <person name="Kim M."/>
            <person name="Overton L."/>
            <person name="Reardon M."/>
            <person name="Tsitrin T."/>
            <person name="Vuong H."/>
            <person name="Weaver B."/>
            <person name="Ciecko A."/>
            <person name="Tallon L."/>
            <person name="Jackson J."/>
            <person name="Pai G."/>
            <person name="Aken S.V."/>
            <person name="Utterback T."/>
            <person name="Reidmuller S."/>
            <person name="Feldblyum T."/>
            <person name="Hsiao J."/>
            <person name="Zismann V."/>
            <person name="Iobst S."/>
            <person name="de Vazeille A.R."/>
            <person name="Buell C.R."/>
            <person name="Ying K."/>
            <person name="Li Y."/>
            <person name="Lu T."/>
            <person name="Huang Y."/>
            <person name="Zhao Q."/>
            <person name="Feng Q."/>
            <person name="Zhang L."/>
            <person name="Zhu J."/>
            <person name="Weng Q."/>
            <person name="Mu J."/>
            <person name="Lu Y."/>
            <person name="Fan D."/>
            <person name="Liu Y."/>
            <person name="Guan J."/>
            <person name="Zhang Y."/>
            <person name="Yu S."/>
            <person name="Liu X."/>
            <person name="Zhang Y."/>
            <person name="Hong G."/>
            <person name="Han B."/>
            <person name="Choisne N."/>
            <person name="Demange N."/>
            <person name="Orjeda G."/>
            <person name="Samain S."/>
            <person name="Cattolico L."/>
            <person name="Pelletier E."/>
            <person name="Couloux A."/>
            <person name="Segurens B."/>
            <person name="Wincker P."/>
            <person name="D'Hont A."/>
            <person name="Scarpelli C."/>
            <person name="Weissenbach J."/>
            <person name="Salanoubat M."/>
            <person name="Quetier F."/>
            <person name="Yu Y."/>
            <person name="Kim H.R."/>
            <person name="Rambo T."/>
            <person name="Currie J."/>
            <person name="Collura K."/>
            <person name="Luo M."/>
            <person name="Yang T."/>
            <person name="Ammiraju J.S.S."/>
            <person name="Engler F."/>
            <person name="Soderlund C."/>
            <person name="Wing R.A."/>
            <person name="Palmer L.E."/>
            <person name="de la Bastide M."/>
            <person name="Spiegel L."/>
            <person name="Nascimento L."/>
            <person name="Zutavern T."/>
            <person name="O'Shaughnessy A."/>
            <person name="Dike S."/>
            <person name="Dedhia N."/>
            <person name="Preston R."/>
            <person name="Balija V."/>
            <person name="McCombie W.R."/>
            <person name="Chow T."/>
            <person name="Chen H."/>
            <person name="Chung M."/>
            <person name="Chen C."/>
            <person name="Shaw J."/>
            <person name="Wu H."/>
            <person name="Hsiao K."/>
            <person name="Chao Y."/>
            <person name="Chu M."/>
            <person name="Cheng C."/>
            <person name="Hour A."/>
            <person name="Lee P."/>
            <person name="Lin S."/>
            <person name="Lin Y."/>
            <person name="Liou J."/>
            <person name="Liu S."/>
            <person name="Hsing Y."/>
            <person name="Raghuvanshi S."/>
            <person name="Mohanty A."/>
            <person name="Bharti A.K."/>
            <person name="Gaur A."/>
            <person name="Gupta V."/>
            <person name="Kumar D."/>
            <person name="Ravi V."/>
            <person name="Vij S."/>
            <person name="Kapur A."/>
            <person name="Khurana P."/>
            <person name="Khurana P."/>
            <person name="Khurana J.P."/>
            <person name="Tyagi A.K."/>
            <person name="Gaikwad K."/>
            <person name="Singh A."/>
            <person name="Dalal V."/>
            <person name="Srivastava S."/>
            <person name="Dixit A."/>
            <person name="Pal A.K."/>
            <person name="Ghazi I.A."/>
            <person name="Yadav M."/>
            <person name="Pandit A."/>
            <person name="Bhargava A."/>
            <person name="Sureshbabu K."/>
            <person name="Batra K."/>
            <person name="Sharma T.R."/>
            <person name="Mohapatra T."/>
            <person name="Singh N.K."/>
            <person name="Messing J."/>
            <person name="Nelson A.B."/>
            <person name="Fuks G."/>
            <person name="Kavchok S."/>
            <person name="Keizer G."/>
            <person name="Linton E."/>
            <person name="Llaca V."/>
            <person name="Song R."/>
            <person name="Tanyolac B."/>
            <person name="Young S."/>
            <person name="Ho-Il K."/>
            <person name="Hahn J.H."/>
            <person name="Sangsakoo G."/>
            <person name="Vanavichit A."/>
            <person name="de Mattos Luiz.A.T."/>
            <person name="Zimmer P.D."/>
            <person name="Malone G."/>
            <person name="Dellagostin O."/>
            <person name="de Oliveira A.C."/>
            <person name="Bevan M."/>
            <person name="Bancroft I."/>
            <person name="Minx P."/>
            <person name="Cordum H."/>
            <person name="Wilson R."/>
            <person name="Cheng Z."/>
            <person name="Jin W."/>
            <person name="Jiang J."/>
            <person name="Leong S.A."/>
            <person name="Iwama H."/>
            <person name="Gojobori T."/>
            <person name="Itoh T."/>
            <person name="Niimura Y."/>
            <person name="Fujii Y."/>
            <person name="Habara T."/>
            <person name="Sakai H."/>
            <person name="Sato Y."/>
            <person name="Wilson G."/>
            <person name="Kumar K."/>
            <person name="McCouch S."/>
            <person name="Juretic N."/>
            <person name="Hoen D."/>
            <person name="Wright S."/>
            <person name="Bruskiewich R."/>
            <person name="Bureau T."/>
            <person name="Miyao A."/>
            <person name="Hirochika H."/>
            <person name="Nishikawa T."/>
            <person name="Kadowaki K."/>
            <person name="Sugiura M."/>
            <person name="Burr B."/>
            <person name="Sasaki T."/>
        </authorList>
    </citation>
    <scope>NUCLEOTIDE SEQUENCE [LARGE SCALE GENOMIC DNA]</scope>
    <source>
        <strain evidence="3">cv. Nipponbare</strain>
    </source>
</reference>
<evidence type="ECO:0000256" key="1">
    <source>
        <dbReference type="SAM" id="MobiDB-lite"/>
    </source>
</evidence>
<organism evidence="2 3">
    <name type="scientific">Oryza sativa subsp. japonica</name>
    <name type="common">Rice</name>
    <dbReference type="NCBI Taxonomy" id="39947"/>
    <lineage>
        <taxon>Eukaryota</taxon>
        <taxon>Viridiplantae</taxon>
        <taxon>Streptophyta</taxon>
        <taxon>Embryophyta</taxon>
        <taxon>Tracheophyta</taxon>
        <taxon>Spermatophyta</taxon>
        <taxon>Magnoliopsida</taxon>
        <taxon>Liliopsida</taxon>
        <taxon>Poales</taxon>
        <taxon>Poaceae</taxon>
        <taxon>BOP clade</taxon>
        <taxon>Oryzoideae</taxon>
        <taxon>Oryzeae</taxon>
        <taxon>Oryzinae</taxon>
        <taxon>Oryza</taxon>
        <taxon>Oryza sativa</taxon>
    </lineage>
</organism>
<dbReference type="OMA" id="MGTAAHI"/>
<keyword evidence="3" id="KW-1185">Reference proteome</keyword>
<feature type="compositionally biased region" description="Acidic residues" evidence="1">
    <location>
        <begin position="61"/>
        <end position="73"/>
    </location>
</feature>
<sequence>MEVEARRLEVEAARLESAHGDGGGAAEVGWLEAAHGRRWRRRREAHADAVKRRREGAKEDGDGDGDGAQEDGDGQMGTAAHIFAGQVPAEIGTLCALSLELSNNKLTAIDAGGGWEFVDNLTKCSALAEILLYGNKFAGVMPSFVKLKNLYCI</sequence>